<dbReference type="InterPro" id="IPR003959">
    <property type="entry name" value="ATPase_AAA_core"/>
</dbReference>
<dbReference type="Pfam" id="PF17862">
    <property type="entry name" value="AAA_lid_3"/>
    <property type="match status" value="3"/>
</dbReference>
<keyword evidence="7" id="KW-0378">Hydrolase</keyword>
<dbReference type="Proteomes" id="UP000266673">
    <property type="component" value="Unassembled WGS sequence"/>
</dbReference>
<keyword evidence="4 5" id="KW-0067">ATP-binding</keyword>
<protein>
    <submittedName>
        <fullName evidence="7">P-loop containing nucleoside triphosphate hydrolase protein</fullName>
    </submittedName>
</protein>
<evidence type="ECO:0000256" key="2">
    <source>
        <dbReference type="ARBA" id="ARBA00022490"/>
    </source>
</evidence>
<comment type="subcellular location">
    <subcellularLocation>
        <location evidence="1">Cytoplasm</location>
    </subcellularLocation>
</comment>
<dbReference type="PANTHER" id="PTHR23077:SF117">
    <property type="entry name" value="AAA+ ATPASE DOMAIN-CONTAINING PROTEIN"/>
    <property type="match status" value="1"/>
</dbReference>
<sequence>MLFMSYVLNIKLSLTIGDLAAEFPAEPEKGLHHYLVLAYNSQPILIENIELFFPINGDSPLVFYYFRELLDNCFKEKVAITVIGTSINIDSINPAARSLFEDEIEFGTLTPMECLEILETCAKNLDLSSDVDIKDINNKCHGFVAADVVSLCRMAAEHSDAKSIQQTGEPYELKISNDDFLYGLQKIQISGLQEKNSVRKVESVKWSDIGGLEEVKSILKESVIWIYKHVDSFRYLGIRPSNGVLLYGPPGTGKTLIAKAVATESSANFIPVSIPDLIKGEIGESEKAIANVFKIARRCSPCIIFLDELEAMFGSKESSSSFGKKIISQLLLELDESDSVDQGVVVLAATNNPEAIDSSLLRPGRIDRLVYIKPPSFTERISILQMQNVKTKFSKNINFREIAEKTENFTGADLKALVQKAIFLKFKKYRAKKLQLNSEIESSIDQADLLEALSRFSPSVNLSQLDIYGPPGTGKTLIAKAVATESSANFIPVSIPDLIKGEIGESEKAIANVFKIARRCSPCIIFLDELEAMFGSKESSSSFGKKIISQLLLELDESDSVDQGVVVLAATNNPEAIDSSLLRPGRIDRLVYIKPPSFTERISILQMQNVKTKFSKNINFREIAEKTENFTGADLKALVQKAIFLKFKKYRAKKLQLNSEIESSIDQADLLEALSRFSPSVNLSQLDMYEKFSKSLD</sequence>
<evidence type="ECO:0000313" key="7">
    <source>
        <dbReference type="EMBL" id="RIB14907.1"/>
    </source>
</evidence>
<dbReference type="SMART" id="SM00382">
    <property type="entry name" value="AAA"/>
    <property type="match status" value="2"/>
</dbReference>
<dbReference type="PROSITE" id="PS00674">
    <property type="entry name" value="AAA"/>
    <property type="match status" value="2"/>
</dbReference>
<gene>
    <name evidence="7" type="ORF">C2G38_2247956</name>
</gene>
<dbReference type="InterPro" id="IPR003960">
    <property type="entry name" value="ATPase_AAA_CS"/>
</dbReference>
<dbReference type="STRING" id="44941.A0A397V0D2"/>
<dbReference type="Gene3D" id="3.40.50.300">
    <property type="entry name" value="P-loop containing nucleotide triphosphate hydrolases"/>
    <property type="match status" value="2"/>
</dbReference>
<evidence type="ECO:0000256" key="4">
    <source>
        <dbReference type="ARBA" id="ARBA00022840"/>
    </source>
</evidence>
<dbReference type="FunFam" id="3.40.50.300:FF:001054">
    <property type="entry name" value="ATPase, AAA family, putative"/>
    <property type="match status" value="1"/>
</dbReference>
<evidence type="ECO:0000256" key="3">
    <source>
        <dbReference type="ARBA" id="ARBA00022741"/>
    </source>
</evidence>
<evidence type="ECO:0000259" key="6">
    <source>
        <dbReference type="SMART" id="SM00382"/>
    </source>
</evidence>
<dbReference type="InterPro" id="IPR003593">
    <property type="entry name" value="AAA+_ATPase"/>
</dbReference>
<evidence type="ECO:0000256" key="1">
    <source>
        <dbReference type="ARBA" id="ARBA00004496"/>
    </source>
</evidence>
<dbReference type="SUPFAM" id="SSF52540">
    <property type="entry name" value="P-loop containing nucleoside triphosphate hydrolases"/>
    <property type="match status" value="3"/>
</dbReference>
<dbReference type="EMBL" id="QKWP01000786">
    <property type="protein sequence ID" value="RIB14907.1"/>
    <property type="molecule type" value="Genomic_DNA"/>
</dbReference>
<feature type="domain" description="AAA+ ATPase" evidence="6">
    <location>
        <begin position="461"/>
        <end position="597"/>
    </location>
</feature>
<keyword evidence="3 5" id="KW-0547">Nucleotide-binding</keyword>
<name>A0A397V0D2_9GLOM</name>
<proteinExistence type="inferred from homology"/>
<dbReference type="OrthoDB" id="10254455at2759"/>
<dbReference type="Pfam" id="PF00004">
    <property type="entry name" value="AAA"/>
    <property type="match status" value="2"/>
</dbReference>
<evidence type="ECO:0000313" key="8">
    <source>
        <dbReference type="Proteomes" id="UP000266673"/>
    </source>
</evidence>
<organism evidence="7 8">
    <name type="scientific">Gigaspora rosea</name>
    <dbReference type="NCBI Taxonomy" id="44941"/>
    <lineage>
        <taxon>Eukaryota</taxon>
        <taxon>Fungi</taxon>
        <taxon>Fungi incertae sedis</taxon>
        <taxon>Mucoromycota</taxon>
        <taxon>Glomeromycotina</taxon>
        <taxon>Glomeromycetes</taxon>
        <taxon>Diversisporales</taxon>
        <taxon>Gigasporaceae</taxon>
        <taxon>Gigaspora</taxon>
    </lineage>
</organism>
<dbReference type="InterPro" id="IPR050168">
    <property type="entry name" value="AAA_ATPase_domain"/>
</dbReference>
<feature type="non-terminal residue" evidence="7">
    <location>
        <position position="1"/>
    </location>
</feature>
<accession>A0A397V0D2</accession>
<comment type="caution">
    <text evidence="7">The sequence shown here is derived from an EMBL/GenBank/DDBJ whole genome shotgun (WGS) entry which is preliminary data.</text>
</comment>
<keyword evidence="2" id="KW-0963">Cytoplasm</keyword>
<dbReference type="GO" id="GO:0016887">
    <property type="term" value="F:ATP hydrolysis activity"/>
    <property type="evidence" value="ECO:0007669"/>
    <property type="project" value="InterPro"/>
</dbReference>
<dbReference type="InterPro" id="IPR041569">
    <property type="entry name" value="AAA_lid_3"/>
</dbReference>
<dbReference type="GO" id="GO:0005737">
    <property type="term" value="C:cytoplasm"/>
    <property type="evidence" value="ECO:0007669"/>
    <property type="project" value="UniProtKB-SubCell"/>
</dbReference>
<keyword evidence="8" id="KW-1185">Reference proteome</keyword>
<evidence type="ECO:0000256" key="5">
    <source>
        <dbReference type="RuleBase" id="RU003651"/>
    </source>
</evidence>
<feature type="domain" description="AAA+ ATPase" evidence="6">
    <location>
        <begin position="240"/>
        <end position="376"/>
    </location>
</feature>
<dbReference type="AlphaFoldDB" id="A0A397V0D2"/>
<dbReference type="InterPro" id="IPR027417">
    <property type="entry name" value="P-loop_NTPase"/>
</dbReference>
<dbReference type="Gene3D" id="1.10.8.60">
    <property type="match status" value="3"/>
</dbReference>
<reference evidence="7 8" key="1">
    <citation type="submission" date="2018-06" db="EMBL/GenBank/DDBJ databases">
        <title>Comparative genomics reveals the genomic features of Rhizophagus irregularis, R. cerebriforme, R. diaphanum and Gigaspora rosea, and their symbiotic lifestyle signature.</title>
        <authorList>
            <person name="Morin E."/>
            <person name="San Clemente H."/>
            <person name="Chen E.C.H."/>
            <person name="De La Providencia I."/>
            <person name="Hainaut M."/>
            <person name="Kuo A."/>
            <person name="Kohler A."/>
            <person name="Murat C."/>
            <person name="Tang N."/>
            <person name="Roy S."/>
            <person name="Loubradou J."/>
            <person name="Henrissat B."/>
            <person name="Grigoriev I.V."/>
            <person name="Corradi N."/>
            <person name="Roux C."/>
            <person name="Martin F.M."/>
        </authorList>
    </citation>
    <scope>NUCLEOTIDE SEQUENCE [LARGE SCALE GENOMIC DNA]</scope>
    <source>
        <strain evidence="7 8">DAOM 194757</strain>
    </source>
</reference>
<comment type="similarity">
    <text evidence="5">Belongs to the AAA ATPase family.</text>
</comment>
<dbReference type="GO" id="GO:0005524">
    <property type="term" value="F:ATP binding"/>
    <property type="evidence" value="ECO:0007669"/>
    <property type="project" value="UniProtKB-KW"/>
</dbReference>
<dbReference type="PANTHER" id="PTHR23077">
    <property type="entry name" value="AAA-FAMILY ATPASE"/>
    <property type="match status" value="1"/>
</dbReference>